<keyword evidence="7 8" id="KW-0924">Ammonia transport</keyword>
<evidence type="ECO:0000256" key="6">
    <source>
        <dbReference type="ARBA" id="ARBA00023136"/>
    </source>
</evidence>
<dbReference type="PANTHER" id="PTHR11730:SF6">
    <property type="entry name" value="AMMONIUM TRANSPORTER"/>
    <property type="match status" value="1"/>
</dbReference>
<feature type="transmembrane region" description="Helical" evidence="8">
    <location>
        <begin position="163"/>
        <end position="183"/>
    </location>
</feature>
<evidence type="ECO:0000256" key="1">
    <source>
        <dbReference type="ARBA" id="ARBA00004141"/>
    </source>
</evidence>
<evidence type="ECO:0000256" key="8">
    <source>
        <dbReference type="RuleBase" id="RU362002"/>
    </source>
</evidence>
<dbReference type="NCBIfam" id="TIGR00836">
    <property type="entry name" value="amt"/>
    <property type="match status" value="1"/>
</dbReference>
<protein>
    <recommendedName>
        <fullName evidence="8">Ammonium transporter</fullName>
    </recommendedName>
</protein>
<feature type="transmembrane region" description="Helical" evidence="8">
    <location>
        <begin position="84"/>
        <end position="106"/>
    </location>
</feature>
<feature type="transmembrane region" description="Helical" evidence="8">
    <location>
        <begin position="375"/>
        <end position="396"/>
    </location>
</feature>
<keyword evidence="3 8" id="KW-0813">Transport</keyword>
<evidence type="ECO:0000256" key="7">
    <source>
        <dbReference type="ARBA" id="ARBA00023177"/>
    </source>
</evidence>
<feature type="transmembrane region" description="Helical" evidence="8">
    <location>
        <begin position="133"/>
        <end position="151"/>
    </location>
</feature>
<comment type="subcellular location">
    <subcellularLocation>
        <location evidence="8">Cell membrane</location>
        <topology evidence="8">Multi-pass membrane protein</topology>
    </subcellularLocation>
    <subcellularLocation>
        <location evidence="1">Membrane</location>
        <topology evidence="1">Multi-pass membrane protein</topology>
    </subcellularLocation>
</comment>
<dbReference type="PANTHER" id="PTHR11730">
    <property type="entry name" value="AMMONIUM TRANSPORTER"/>
    <property type="match status" value="1"/>
</dbReference>
<evidence type="ECO:0000256" key="9">
    <source>
        <dbReference type="SAM" id="MobiDB-lite"/>
    </source>
</evidence>
<dbReference type="KEGG" id="fcy:FRACYDRAFT_212054"/>
<gene>
    <name evidence="11" type="ORF">FRACYDRAFT_212054</name>
</gene>
<sequence length="538" mass="57687">MSEIESLSVFESCTAQYTTAELDNLLQCISDGSAEATAAAAQDISTGLDHFYLIYAGALVFFMQLGFAMLCAGSIRAKNVKNVLLWNLMDSCGGGLAFWVTGYAFAYGGEDDSPTWTFIGYKNFFLMGDDVNLSYWFFQFAFACAVSSIVAGTIAERTQMKGYLFYSLFLVGFVYPVVAHAFWSTNGFLANTNAEPLWNSGAIDFAGSGPVHMLGGVTALMAAIVLGPRLGRFHDDDGQILEVPNDIPGHSTPLAILGTFALWFGWYGFNPGSTFSASTAVAGEVAALVAVNTTLAAAAGAISAMFTSTYFNYRIEGVHTYDVAYTMNGLLTGLVAITAPCASVDSWAAVVIGIVAGWAYLAGSKLLVKLRIDDAVDAIPVHLVGGMWGLIAAGLFSTPELLEKAYGQSEHVGWFYEWGRGSGNFTLIGTQLIGILFIFGWTTAIMYPFFWLLNVFGSLRVDPMEEHAGMDISRHNGSGYIIEKQDKLLDASTSLHQRRSIALALKTTEKAATEPDAVAAVDNGGSKEPKTETAEVEA</sequence>
<feature type="compositionally biased region" description="Basic and acidic residues" evidence="9">
    <location>
        <begin position="525"/>
        <end position="538"/>
    </location>
</feature>
<dbReference type="EMBL" id="KV784374">
    <property type="protein sequence ID" value="OEU09859.1"/>
    <property type="molecule type" value="Genomic_DNA"/>
</dbReference>
<comment type="similarity">
    <text evidence="2 8">Belongs to the ammonia transporter channel (TC 1.A.11.2) family.</text>
</comment>
<dbReference type="GO" id="GO:0005886">
    <property type="term" value="C:plasma membrane"/>
    <property type="evidence" value="ECO:0007669"/>
    <property type="project" value="UniProtKB-SubCell"/>
</dbReference>
<reference evidence="11 12" key="1">
    <citation type="submission" date="2016-09" db="EMBL/GenBank/DDBJ databases">
        <title>Extensive genetic diversity and differential bi-allelic expression allows diatom success in the polar Southern Ocean.</title>
        <authorList>
            <consortium name="DOE Joint Genome Institute"/>
            <person name="Mock T."/>
            <person name="Otillar R.P."/>
            <person name="Strauss J."/>
            <person name="Dupont C."/>
            <person name="Frickenhaus S."/>
            <person name="Maumus F."/>
            <person name="Mcmullan M."/>
            <person name="Sanges R."/>
            <person name="Schmutz J."/>
            <person name="Toseland A."/>
            <person name="Valas R."/>
            <person name="Veluchamy A."/>
            <person name="Ward B.J."/>
            <person name="Allen A."/>
            <person name="Barry K."/>
            <person name="Falciatore A."/>
            <person name="Ferrante M."/>
            <person name="Fortunato A.E."/>
            <person name="Gloeckner G."/>
            <person name="Gruber A."/>
            <person name="Hipkin R."/>
            <person name="Janech M."/>
            <person name="Kroth P."/>
            <person name="Leese F."/>
            <person name="Lindquist E."/>
            <person name="Lyon B.R."/>
            <person name="Martin J."/>
            <person name="Mayer C."/>
            <person name="Parker M."/>
            <person name="Quesneville H."/>
            <person name="Raymond J."/>
            <person name="Uhlig C."/>
            <person name="Valentin K.U."/>
            <person name="Worden A.Z."/>
            <person name="Armbrust E.V."/>
            <person name="Bowler C."/>
            <person name="Green B."/>
            <person name="Moulton V."/>
            <person name="Van Oosterhout C."/>
            <person name="Grigoriev I."/>
        </authorList>
    </citation>
    <scope>NUCLEOTIDE SEQUENCE [LARGE SCALE GENOMIC DNA]</scope>
    <source>
        <strain evidence="11 12">CCMP1102</strain>
    </source>
</reference>
<dbReference type="OrthoDB" id="534912at2759"/>
<feature type="transmembrane region" description="Helical" evidence="8">
    <location>
        <begin position="323"/>
        <end position="340"/>
    </location>
</feature>
<accession>A0A1E7EVH5</accession>
<keyword evidence="6 8" id="KW-0472">Membrane</keyword>
<dbReference type="InterPro" id="IPR018047">
    <property type="entry name" value="Ammonium_transpt_CS"/>
</dbReference>
<dbReference type="PROSITE" id="PS01219">
    <property type="entry name" value="AMMONIUM_TRANSP"/>
    <property type="match status" value="1"/>
</dbReference>
<feature type="transmembrane region" description="Helical" evidence="8">
    <location>
        <begin position="286"/>
        <end position="311"/>
    </location>
</feature>
<dbReference type="InParanoid" id="A0A1E7EVH5"/>
<evidence type="ECO:0000256" key="3">
    <source>
        <dbReference type="ARBA" id="ARBA00022448"/>
    </source>
</evidence>
<dbReference type="AlphaFoldDB" id="A0A1E7EVH5"/>
<dbReference type="GO" id="GO:0008519">
    <property type="term" value="F:ammonium channel activity"/>
    <property type="evidence" value="ECO:0007669"/>
    <property type="project" value="InterPro"/>
</dbReference>
<feature type="region of interest" description="Disordered" evidence="9">
    <location>
        <begin position="515"/>
        <end position="538"/>
    </location>
</feature>
<feature type="transmembrane region" description="Helical" evidence="8">
    <location>
        <begin position="346"/>
        <end position="363"/>
    </location>
</feature>
<dbReference type="InterPro" id="IPR001905">
    <property type="entry name" value="Ammonium_transpt"/>
</dbReference>
<name>A0A1E7EVH5_9STRA</name>
<organism evidence="11 12">
    <name type="scientific">Fragilariopsis cylindrus CCMP1102</name>
    <dbReference type="NCBI Taxonomy" id="635003"/>
    <lineage>
        <taxon>Eukaryota</taxon>
        <taxon>Sar</taxon>
        <taxon>Stramenopiles</taxon>
        <taxon>Ochrophyta</taxon>
        <taxon>Bacillariophyta</taxon>
        <taxon>Bacillariophyceae</taxon>
        <taxon>Bacillariophycidae</taxon>
        <taxon>Bacillariales</taxon>
        <taxon>Bacillariaceae</taxon>
        <taxon>Fragilariopsis</taxon>
    </lineage>
</organism>
<keyword evidence="5 8" id="KW-1133">Transmembrane helix</keyword>
<proteinExistence type="inferred from homology"/>
<evidence type="ECO:0000256" key="5">
    <source>
        <dbReference type="ARBA" id="ARBA00022989"/>
    </source>
</evidence>
<dbReference type="Gene3D" id="1.10.3430.10">
    <property type="entry name" value="Ammonium transporter AmtB like domains"/>
    <property type="match status" value="1"/>
</dbReference>
<feature type="transmembrane region" description="Helical" evidence="8">
    <location>
        <begin position="52"/>
        <end position="72"/>
    </location>
</feature>
<feature type="domain" description="Ammonium transporter AmtB-like" evidence="10">
    <location>
        <begin position="53"/>
        <end position="480"/>
    </location>
</feature>
<evidence type="ECO:0000313" key="11">
    <source>
        <dbReference type="EMBL" id="OEU09859.1"/>
    </source>
</evidence>
<dbReference type="FunFam" id="1.10.3430.10:FF:000016">
    <property type="entry name" value="Ammonium transporter"/>
    <property type="match status" value="1"/>
</dbReference>
<keyword evidence="4 8" id="KW-0812">Transmembrane</keyword>
<dbReference type="Proteomes" id="UP000095751">
    <property type="component" value="Unassembled WGS sequence"/>
</dbReference>
<dbReference type="GO" id="GO:0097272">
    <property type="term" value="P:ammonium homeostasis"/>
    <property type="evidence" value="ECO:0007669"/>
    <property type="project" value="TreeGrafter"/>
</dbReference>
<feature type="transmembrane region" description="Helical" evidence="8">
    <location>
        <begin position="247"/>
        <end position="266"/>
    </location>
</feature>
<dbReference type="Pfam" id="PF00909">
    <property type="entry name" value="Ammonium_transp"/>
    <property type="match status" value="1"/>
</dbReference>
<dbReference type="SUPFAM" id="SSF111352">
    <property type="entry name" value="Ammonium transporter"/>
    <property type="match status" value="1"/>
</dbReference>
<dbReference type="InterPro" id="IPR024041">
    <property type="entry name" value="NH4_transpt_AmtB-like_dom"/>
</dbReference>
<keyword evidence="12" id="KW-1185">Reference proteome</keyword>
<feature type="transmembrane region" description="Helical" evidence="8">
    <location>
        <begin position="432"/>
        <end position="453"/>
    </location>
</feature>
<evidence type="ECO:0000259" key="10">
    <source>
        <dbReference type="Pfam" id="PF00909"/>
    </source>
</evidence>
<evidence type="ECO:0000256" key="2">
    <source>
        <dbReference type="ARBA" id="ARBA00005887"/>
    </source>
</evidence>
<evidence type="ECO:0000256" key="4">
    <source>
        <dbReference type="ARBA" id="ARBA00022692"/>
    </source>
</evidence>
<dbReference type="InterPro" id="IPR029020">
    <property type="entry name" value="Ammonium/urea_transptr"/>
</dbReference>
<feature type="transmembrane region" description="Helical" evidence="8">
    <location>
        <begin position="203"/>
        <end position="226"/>
    </location>
</feature>
<evidence type="ECO:0000313" key="12">
    <source>
        <dbReference type="Proteomes" id="UP000095751"/>
    </source>
</evidence>